<dbReference type="Proteomes" id="UP001454036">
    <property type="component" value="Unassembled WGS sequence"/>
</dbReference>
<accession>A0AAV3RRC8</accession>
<sequence>MVYLLENTLIFLPLAQKQHRQVSGLSIKNTCFAVLNRASNNYQNRSSSHLGFERKREKANEVATKSTEQQTSCPSETSLLLCSSTCMGIKSQHLAQFHCHGSKGFLQSPSEDNVAKTVAEDASNEKHIPYIQQHNSNGIVALPKKRSRQWRWQRQRDLKSRKFSLGPCREGVLDKFQALQTCSCCSTFQSLPDVNEEDHLNRRIMLYKMEDCSSVFPRKRILISGSCILRFAFSAYKHLQN</sequence>
<feature type="compositionally biased region" description="Basic and acidic residues" evidence="1">
    <location>
        <begin position="51"/>
        <end position="60"/>
    </location>
</feature>
<proteinExistence type="predicted"/>
<protein>
    <submittedName>
        <fullName evidence="2">Uncharacterized protein</fullName>
    </submittedName>
</protein>
<evidence type="ECO:0000313" key="2">
    <source>
        <dbReference type="EMBL" id="GAA0183539.1"/>
    </source>
</evidence>
<feature type="region of interest" description="Disordered" evidence="1">
    <location>
        <begin position="45"/>
        <end position="69"/>
    </location>
</feature>
<organism evidence="2 3">
    <name type="scientific">Lithospermum erythrorhizon</name>
    <name type="common">Purple gromwell</name>
    <name type="synonym">Lithospermum officinale var. erythrorhizon</name>
    <dbReference type="NCBI Taxonomy" id="34254"/>
    <lineage>
        <taxon>Eukaryota</taxon>
        <taxon>Viridiplantae</taxon>
        <taxon>Streptophyta</taxon>
        <taxon>Embryophyta</taxon>
        <taxon>Tracheophyta</taxon>
        <taxon>Spermatophyta</taxon>
        <taxon>Magnoliopsida</taxon>
        <taxon>eudicotyledons</taxon>
        <taxon>Gunneridae</taxon>
        <taxon>Pentapetalae</taxon>
        <taxon>asterids</taxon>
        <taxon>lamiids</taxon>
        <taxon>Boraginales</taxon>
        <taxon>Boraginaceae</taxon>
        <taxon>Boraginoideae</taxon>
        <taxon>Lithospermeae</taxon>
        <taxon>Lithospermum</taxon>
    </lineage>
</organism>
<reference evidence="2 3" key="1">
    <citation type="submission" date="2024-01" db="EMBL/GenBank/DDBJ databases">
        <title>The complete chloroplast genome sequence of Lithospermum erythrorhizon: insights into the phylogenetic relationship among Boraginaceae species and the maternal lineages of purple gromwells.</title>
        <authorList>
            <person name="Okada T."/>
            <person name="Watanabe K."/>
        </authorList>
    </citation>
    <scope>NUCLEOTIDE SEQUENCE [LARGE SCALE GENOMIC DNA]</scope>
</reference>
<keyword evidence="3" id="KW-1185">Reference proteome</keyword>
<dbReference type="EMBL" id="BAABME010011293">
    <property type="protein sequence ID" value="GAA0183539.1"/>
    <property type="molecule type" value="Genomic_DNA"/>
</dbReference>
<dbReference type="AlphaFoldDB" id="A0AAV3RRC8"/>
<name>A0AAV3RRC8_LITER</name>
<evidence type="ECO:0000256" key="1">
    <source>
        <dbReference type="SAM" id="MobiDB-lite"/>
    </source>
</evidence>
<comment type="caution">
    <text evidence="2">The sequence shown here is derived from an EMBL/GenBank/DDBJ whole genome shotgun (WGS) entry which is preliminary data.</text>
</comment>
<evidence type="ECO:0000313" key="3">
    <source>
        <dbReference type="Proteomes" id="UP001454036"/>
    </source>
</evidence>
<gene>
    <name evidence="2" type="ORF">LIER_30931</name>
</gene>